<feature type="region of interest" description="Disordered" evidence="1">
    <location>
        <begin position="142"/>
        <end position="169"/>
    </location>
</feature>
<feature type="domain" description="Myb/SANT-like DNA-binding" evidence="2">
    <location>
        <begin position="18"/>
        <end position="106"/>
    </location>
</feature>
<protein>
    <recommendedName>
        <fullName evidence="2">Myb/SANT-like DNA-binding domain-containing protein</fullName>
    </recommendedName>
</protein>
<dbReference type="OrthoDB" id="5988708at2759"/>
<dbReference type="Proteomes" id="UP000594262">
    <property type="component" value="Unplaced"/>
</dbReference>
<sequence length="169" mass="19631">EFEEEHDLGEFKSWSDRSLTLNFINLYQEFYPQFHSGRYKKKQVWDMIQKKIKSTIKPGNPVPTAVQCKYKWRAMSKAYNNVITNNRKKSGAARITCKYYEELNRILGTKPNVDPHDLVGNVDDDLNDYDDDVTVPEAEAIAEKSVVEQPKKKRKYTSSVQTSTQNLMS</sequence>
<dbReference type="AlphaFoldDB" id="A0A7M5XLN4"/>
<evidence type="ECO:0000313" key="4">
    <source>
        <dbReference type="Proteomes" id="UP000594262"/>
    </source>
</evidence>
<organism evidence="3 4">
    <name type="scientific">Clytia hemisphaerica</name>
    <dbReference type="NCBI Taxonomy" id="252671"/>
    <lineage>
        <taxon>Eukaryota</taxon>
        <taxon>Metazoa</taxon>
        <taxon>Cnidaria</taxon>
        <taxon>Hydrozoa</taxon>
        <taxon>Hydroidolina</taxon>
        <taxon>Leptothecata</taxon>
        <taxon>Obeliida</taxon>
        <taxon>Clytiidae</taxon>
        <taxon>Clytia</taxon>
    </lineage>
</organism>
<dbReference type="InterPro" id="IPR044822">
    <property type="entry name" value="Myb_DNA-bind_4"/>
</dbReference>
<dbReference type="Pfam" id="PF13837">
    <property type="entry name" value="Myb_DNA-bind_4"/>
    <property type="match status" value="1"/>
</dbReference>
<evidence type="ECO:0000259" key="2">
    <source>
        <dbReference type="Pfam" id="PF13837"/>
    </source>
</evidence>
<evidence type="ECO:0000256" key="1">
    <source>
        <dbReference type="SAM" id="MobiDB-lite"/>
    </source>
</evidence>
<proteinExistence type="predicted"/>
<evidence type="ECO:0000313" key="3">
    <source>
        <dbReference type="EnsemblMetazoa" id="CLYHEMP025625.1"/>
    </source>
</evidence>
<name>A0A7M5XLN4_9CNID</name>
<feature type="compositionally biased region" description="Polar residues" evidence="1">
    <location>
        <begin position="157"/>
        <end position="169"/>
    </location>
</feature>
<dbReference type="Gene3D" id="1.10.10.60">
    <property type="entry name" value="Homeodomain-like"/>
    <property type="match status" value="1"/>
</dbReference>
<reference evidence="3" key="1">
    <citation type="submission" date="2021-01" db="UniProtKB">
        <authorList>
            <consortium name="EnsemblMetazoa"/>
        </authorList>
    </citation>
    <scope>IDENTIFICATION</scope>
</reference>
<accession>A0A7M5XLN4</accession>
<keyword evidence="4" id="KW-1185">Reference proteome</keyword>
<dbReference type="EnsemblMetazoa" id="CLYHEMT025625.1">
    <property type="protein sequence ID" value="CLYHEMP025625.1"/>
    <property type="gene ID" value="CLYHEMG025625"/>
</dbReference>